<dbReference type="Pfam" id="PF14759">
    <property type="entry name" value="Reductase_C"/>
    <property type="match status" value="1"/>
</dbReference>
<keyword evidence="4 7" id="KW-0560">Oxidoreductase</keyword>
<keyword evidence="2" id="KW-0285">Flavoprotein</keyword>
<dbReference type="EMBL" id="CAJZAG010000002">
    <property type="protein sequence ID" value="CAG9166180.1"/>
    <property type="molecule type" value="Genomic_DNA"/>
</dbReference>
<dbReference type="EC" id="1.18.1.-" evidence="7"/>
<evidence type="ECO:0000259" key="6">
    <source>
        <dbReference type="Pfam" id="PF14759"/>
    </source>
</evidence>
<dbReference type="InterPro" id="IPR050446">
    <property type="entry name" value="FAD-oxidoreductase/Apoptosis"/>
</dbReference>
<evidence type="ECO:0000256" key="1">
    <source>
        <dbReference type="ARBA" id="ARBA00001974"/>
    </source>
</evidence>
<evidence type="ECO:0000313" key="8">
    <source>
        <dbReference type="Proteomes" id="UP000706525"/>
    </source>
</evidence>
<dbReference type="RefSeq" id="WP_223982620.1">
    <property type="nucleotide sequence ID" value="NZ_CAJZAG010000002.1"/>
</dbReference>
<dbReference type="PRINTS" id="PR00411">
    <property type="entry name" value="PNDRDTASEI"/>
</dbReference>
<evidence type="ECO:0000256" key="4">
    <source>
        <dbReference type="ARBA" id="ARBA00023002"/>
    </source>
</evidence>
<organism evidence="7 8">
    <name type="scientific">Cupriavidus pampae</name>
    <dbReference type="NCBI Taxonomy" id="659251"/>
    <lineage>
        <taxon>Bacteria</taxon>
        <taxon>Pseudomonadati</taxon>
        <taxon>Pseudomonadota</taxon>
        <taxon>Betaproteobacteria</taxon>
        <taxon>Burkholderiales</taxon>
        <taxon>Burkholderiaceae</taxon>
        <taxon>Cupriavidus</taxon>
    </lineage>
</organism>
<keyword evidence="8" id="KW-1185">Reference proteome</keyword>
<comment type="cofactor">
    <cofactor evidence="1">
        <name>FAD</name>
        <dbReference type="ChEBI" id="CHEBI:57692"/>
    </cofactor>
</comment>
<evidence type="ECO:0000259" key="5">
    <source>
        <dbReference type="Pfam" id="PF07992"/>
    </source>
</evidence>
<dbReference type="Proteomes" id="UP000706525">
    <property type="component" value="Unassembled WGS sequence"/>
</dbReference>
<feature type="domain" description="FAD/NAD(P)-binding" evidence="5">
    <location>
        <begin position="6"/>
        <end position="293"/>
    </location>
</feature>
<dbReference type="PRINTS" id="PR00368">
    <property type="entry name" value="FADPNR"/>
</dbReference>
<comment type="caution">
    <text evidence="7">The sequence shown here is derived from an EMBL/GenBank/DDBJ whole genome shotgun (WGS) entry which is preliminary data.</text>
</comment>
<evidence type="ECO:0000256" key="3">
    <source>
        <dbReference type="ARBA" id="ARBA00022827"/>
    </source>
</evidence>
<dbReference type="GO" id="GO:0016491">
    <property type="term" value="F:oxidoreductase activity"/>
    <property type="evidence" value="ECO:0007669"/>
    <property type="project" value="UniProtKB-KW"/>
</dbReference>
<evidence type="ECO:0000256" key="2">
    <source>
        <dbReference type="ARBA" id="ARBA00022630"/>
    </source>
</evidence>
<keyword evidence="3" id="KW-0274">FAD</keyword>
<dbReference type="Gene3D" id="3.30.390.30">
    <property type="match status" value="1"/>
</dbReference>
<dbReference type="PANTHER" id="PTHR43557">
    <property type="entry name" value="APOPTOSIS-INDUCING FACTOR 1"/>
    <property type="match status" value="1"/>
</dbReference>
<proteinExistence type="predicted"/>
<reference evidence="7 8" key="1">
    <citation type="submission" date="2021-08" db="EMBL/GenBank/DDBJ databases">
        <authorList>
            <person name="Peeters C."/>
        </authorList>
    </citation>
    <scope>NUCLEOTIDE SEQUENCE [LARGE SCALE GENOMIC DNA]</scope>
    <source>
        <strain evidence="7 8">LMG 32289</strain>
    </source>
</reference>
<protein>
    <submittedName>
        <fullName evidence="7">Rhodocoxin reductase</fullName>
        <ecNumber evidence="7">1.18.1.-</ecNumber>
    </submittedName>
</protein>
<dbReference type="PANTHER" id="PTHR43557:SF2">
    <property type="entry name" value="RIESKE DOMAIN-CONTAINING PROTEIN-RELATED"/>
    <property type="match status" value="1"/>
</dbReference>
<dbReference type="InterPro" id="IPR036188">
    <property type="entry name" value="FAD/NAD-bd_sf"/>
</dbReference>
<gene>
    <name evidence="7" type="primary">thcD</name>
    <name evidence="7" type="ORF">LMG32289_00946</name>
</gene>
<dbReference type="SUPFAM" id="SSF55424">
    <property type="entry name" value="FAD/NAD-linked reductases, dimerisation (C-terminal) domain"/>
    <property type="match status" value="1"/>
</dbReference>
<dbReference type="SUPFAM" id="SSF51905">
    <property type="entry name" value="FAD/NAD(P)-binding domain"/>
    <property type="match status" value="2"/>
</dbReference>
<feature type="domain" description="Reductase C-terminal" evidence="6">
    <location>
        <begin position="331"/>
        <end position="415"/>
    </location>
</feature>
<dbReference type="InterPro" id="IPR016156">
    <property type="entry name" value="FAD/NAD-linked_Rdtase_dimer_sf"/>
</dbReference>
<sequence>MADLADLVIIGASYAGTQLALAARANGFAGPITMIGDEPHAPYQRPPLSKGFLRDEVDASSLPLQSPERFAEERIVLRTGVRALRIDRDARTVELSDGSAIGYDRLALTTGARCRTLLCDGAELGNVYYLRDLADARAIRDAASRARHAVVVGGGFIGLEVAAALRKLGLDVTVVEMQERLLQRAVPPLISSFLMQAHEQQGVRFRMSSRVRRLVGQATVAAVELESGEVIAADMVVAGLGVVPNVELAEACGLVVDNGIVVDAFARTSDPSIVAAGDCASYPNPWLNASGQGGSANHCVRVESIQSANDLARVAAATVADRATPYDAVPWFWSDQYGYKLQMVGASAGHEQIVLRGDVASGKFTALYLRDGTLIGADSVNRPIDHMAVRRLVAARLRPDPVVLGDESIALKSLAPA</sequence>
<name>A0ABN7Y2I0_9BURK</name>
<dbReference type="Pfam" id="PF07992">
    <property type="entry name" value="Pyr_redox_2"/>
    <property type="match status" value="1"/>
</dbReference>
<evidence type="ECO:0000313" key="7">
    <source>
        <dbReference type="EMBL" id="CAG9166180.1"/>
    </source>
</evidence>
<dbReference type="Gene3D" id="3.50.50.60">
    <property type="entry name" value="FAD/NAD(P)-binding domain"/>
    <property type="match status" value="2"/>
</dbReference>
<dbReference type="InterPro" id="IPR023753">
    <property type="entry name" value="FAD/NAD-binding_dom"/>
</dbReference>
<accession>A0ABN7Y2I0</accession>
<dbReference type="InterPro" id="IPR028202">
    <property type="entry name" value="Reductase_C"/>
</dbReference>